<evidence type="ECO:0000256" key="1">
    <source>
        <dbReference type="SAM" id="Phobius"/>
    </source>
</evidence>
<protein>
    <submittedName>
        <fullName evidence="2">Uncharacterized protein</fullName>
    </submittedName>
</protein>
<reference evidence="2 3" key="1">
    <citation type="journal article" date="2016" name="Nat. Commun.">
        <title>Thousands of microbial genomes shed light on interconnected biogeochemical processes in an aquifer system.</title>
        <authorList>
            <person name="Anantharaman K."/>
            <person name="Brown C.T."/>
            <person name="Hug L.A."/>
            <person name="Sharon I."/>
            <person name="Castelle C.J."/>
            <person name="Probst A.J."/>
            <person name="Thomas B.C."/>
            <person name="Singh A."/>
            <person name="Wilkins M.J."/>
            <person name="Karaoz U."/>
            <person name="Brodie E.L."/>
            <person name="Williams K.H."/>
            <person name="Hubbard S.S."/>
            <person name="Banfield J.F."/>
        </authorList>
    </citation>
    <scope>NUCLEOTIDE SEQUENCE [LARGE SCALE GENOMIC DNA]</scope>
</reference>
<sequence length="179" mass="17979">MNLINIGKNTSWFTLGISVAVVLLFGAIMVESATTISTNVNTGGTLTVTGASTLTGAVWATSTLQATGAVKFYSTLALEDDITLENDETISNDTDGTIALGGDVSISGGDGGLVVTSTNAATSSVTVGCIETYATSTATTIKQMFFASSTLNIDGASITAGFGGGTHQGIVLWGFGTCP</sequence>
<name>A0A1F6CVE5_9BACT</name>
<gene>
    <name evidence="2" type="ORF">A2851_04700</name>
</gene>
<dbReference type="EMBL" id="MFKT01000022">
    <property type="protein sequence ID" value="OGG52842.1"/>
    <property type="molecule type" value="Genomic_DNA"/>
</dbReference>
<organism evidence="2 3">
    <name type="scientific">Candidatus Kaiserbacteria bacterium RIFCSPHIGHO2_01_FULL_53_29</name>
    <dbReference type="NCBI Taxonomy" id="1798480"/>
    <lineage>
        <taxon>Bacteria</taxon>
        <taxon>Candidatus Kaiseribacteriota</taxon>
    </lineage>
</organism>
<evidence type="ECO:0000313" key="2">
    <source>
        <dbReference type="EMBL" id="OGG52842.1"/>
    </source>
</evidence>
<dbReference type="STRING" id="1798480.A2851_04700"/>
<dbReference type="Proteomes" id="UP000176863">
    <property type="component" value="Unassembled WGS sequence"/>
</dbReference>
<accession>A0A1F6CVE5</accession>
<evidence type="ECO:0000313" key="3">
    <source>
        <dbReference type="Proteomes" id="UP000176863"/>
    </source>
</evidence>
<comment type="caution">
    <text evidence="2">The sequence shown here is derived from an EMBL/GenBank/DDBJ whole genome shotgun (WGS) entry which is preliminary data.</text>
</comment>
<proteinExistence type="predicted"/>
<keyword evidence="1" id="KW-0812">Transmembrane</keyword>
<dbReference type="AlphaFoldDB" id="A0A1F6CVE5"/>
<keyword evidence="1" id="KW-0472">Membrane</keyword>
<feature type="transmembrane region" description="Helical" evidence="1">
    <location>
        <begin position="12"/>
        <end position="30"/>
    </location>
</feature>
<keyword evidence="1" id="KW-1133">Transmembrane helix</keyword>